<keyword evidence="3" id="KW-1185">Reference proteome</keyword>
<dbReference type="STRING" id="945553.A0A0D2KPM4"/>
<feature type="compositionally biased region" description="Polar residues" evidence="1">
    <location>
        <begin position="745"/>
        <end position="756"/>
    </location>
</feature>
<feature type="compositionally biased region" description="Acidic residues" evidence="1">
    <location>
        <begin position="858"/>
        <end position="869"/>
    </location>
</feature>
<feature type="region of interest" description="Disordered" evidence="1">
    <location>
        <begin position="444"/>
        <end position="487"/>
    </location>
</feature>
<proteinExistence type="predicted"/>
<evidence type="ECO:0000313" key="3">
    <source>
        <dbReference type="Proteomes" id="UP000054270"/>
    </source>
</evidence>
<name>A0A0D2KPM4_HYPSF</name>
<evidence type="ECO:0000313" key="2">
    <source>
        <dbReference type="EMBL" id="KJA16582.1"/>
    </source>
</evidence>
<sequence>MAFLQRIARADEKGTDGAVHPRVAAAASAGIIRRVSSIFLPRKKPAPPNLALVSAALACAPRRTSYASASTDSEDDIRIPSGLGSAASDLGSLPPSPFFHAFPTPPGFQRPRSASSPNFETTFNVKMREAPLAVRRPPLPPAVFALVAPHLPRADLAACARLARAYTEPARGALYAHIDLDALSPAHAEKLLALFASRADLPALVHIFTCRAWPPFFSPADEHSAHLTAALASALARMGALCALTLPAFDAALLARHSAFGLRALTLTARRMALADVRALFAWLDGQTNVVALRLPFLADTAPVPAAARSSPHLPVQAASPRVPVFAPRAPPSALAVQLAAPTLLPNLTTLHAPPGLALLLASPLTLAPTPPLASALPFPTRRPLTSLTITLVTTLYAGLRPAALMGALRDGPTHLSLRVARAVDRRTVEKVVGAVGAALGGGDALQDGDDAVHGDGPAGNGAPKREESAGGKDDAGGSGQAKKRWAGTGRVPFAMPMRASAVDLTLPVAFPVQDAPRVRAASLVPRAPEEPRAASLRSMVARAPIVRDDEPPVVPTTDRTLVVESLRARTISTATKRSMVARAPVVRDEDEDEDDEEVPNPALVVESVRVRTISTATKRSMVARAPVVRDEDDEDGKGTRAHLPTRTRTTSAALAKSLPPLPMVARAPVVRAEEDNAPADARRPESTASGGAITRSIMTGAPRPVSTASDASSQRRKLLLAPRAPFARDDGDSEHLASPLAAQSFRSRTESTNSRMVARAPTVRDEPDDATDGGVIAADARPVSMASDASSRRNPSTHRGPGALLLASRAPDAEAAYLASPLAALSFRSRTESTSGASTSAPLKARRMVARAATVRDEDDDADADADEAERAAPLGRVTPAPEPQDRTTRAPSPPPARAHAGRDPRARTVSAGGALRRHGRALSGTLKALVGRGPRAAAADAPPAALPAPDNAVGQQWSGLVSLEVAFDAPGADDAAREEAVYRSLSASLARYRVLTSLTLRILPEAEEESSAAADVPPPTEPTANEQDLLDAWARLCPTLQSVALFSGARWTRGQAPPKKPVHVMLQLTAPGQPFLL</sequence>
<gene>
    <name evidence="2" type="ORF">HYPSUDRAFT_219352</name>
</gene>
<dbReference type="Proteomes" id="UP000054270">
    <property type="component" value="Unassembled WGS sequence"/>
</dbReference>
<dbReference type="AlphaFoldDB" id="A0A0D2KPM4"/>
<evidence type="ECO:0000256" key="1">
    <source>
        <dbReference type="SAM" id="MobiDB-lite"/>
    </source>
</evidence>
<dbReference type="OrthoDB" id="3259156at2759"/>
<feature type="region of interest" description="Disordered" evidence="1">
    <location>
        <begin position="851"/>
        <end position="922"/>
    </location>
</feature>
<feature type="compositionally biased region" description="Basic and acidic residues" evidence="1">
    <location>
        <begin position="464"/>
        <end position="476"/>
    </location>
</feature>
<reference evidence="3" key="1">
    <citation type="submission" date="2014-04" db="EMBL/GenBank/DDBJ databases">
        <title>Evolutionary Origins and Diversification of the Mycorrhizal Mutualists.</title>
        <authorList>
            <consortium name="DOE Joint Genome Institute"/>
            <consortium name="Mycorrhizal Genomics Consortium"/>
            <person name="Kohler A."/>
            <person name="Kuo A."/>
            <person name="Nagy L.G."/>
            <person name="Floudas D."/>
            <person name="Copeland A."/>
            <person name="Barry K.W."/>
            <person name="Cichocki N."/>
            <person name="Veneault-Fourrey C."/>
            <person name="LaButti K."/>
            <person name="Lindquist E.A."/>
            <person name="Lipzen A."/>
            <person name="Lundell T."/>
            <person name="Morin E."/>
            <person name="Murat C."/>
            <person name="Riley R."/>
            <person name="Ohm R."/>
            <person name="Sun H."/>
            <person name="Tunlid A."/>
            <person name="Henrissat B."/>
            <person name="Grigoriev I.V."/>
            <person name="Hibbett D.S."/>
            <person name="Martin F."/>
        </authorList>
    </citation>
    <scope>NUCLEOTIDE SEQUENCE [LARGE SCALE GENOMIC DNA]</scope>
    <source>
        <strain evidence="3">FD-334 SS-4</strain>
    </source>
</reference>
<protein>
    <submittedName>
        <fullName evidence="2">Uncharacterized protein</fullName>
    </submittedName>
</protein>
<dbReference type="EMBL" id="KN817618">
    <property type="protein sequence ID" value="KJA16582.1"/>
    <property type="molecule type" value="Genomic_DNA"/>
</dbReference>
<organism evidence="2 3">
    <name type="scientific">Hypholoma sublateritium (strain FD-334 SS-4)</name>
    <dbReference type="NCBI Taxonomy" id="945553"/>
    <lineage>
        <taxon>Eukaryota</taxon>
        <taxon>Fungi</taxon>
        <taxon>Dikarya</taxon>
        <taxon>Basidiomycota</taxon>
        <taxon>Agaricomycotina</taxon>
        <taxon>Agaricomycetes</taxon>
        <taxon>Agaricomycetidae</taxon>
        <taxon>Agaricales</taxon>
        <taxon>Agaricineae</taxon>
        <taxon>Strophariaceae</taxon>
        <taxon>Hypholoma</taxon>
    </lineage>
</organism>
<feature type="region of interest" description="Disordered" evidence="1">
    <location>
        <begin position="625"/>
        <end position="661"/>
    </location>
</feature>
<feature type="region of interest" description="Disordered" evidence="1">
    <location>
        <begin position="674"/>
        <end position="804"/>
    </location>
</feature>
<accession>A0A0D2KPM4</accession>
<feature type="compositionally biased region" description="Basic and acidic residues" evidence="1">
    <location>
        <begin position="727"/>
        <end position="736"/>
    </location>
</feature>